<organism evidence="1 2">
    <name type="scientific">Microbacterium algihabitans</name>
    <dbReference type="NCBI Taxonomy" id="3075992"/>
    <lineage>
        <taxon>Bacteria</taxon>
        <taxon>Bacillati</taxon>
        <taxon>Actinomycetota</taxon>
        <taxon>Actinomycetes</taxon>
        <taxon>Micrococcales</taxon>
        <taxon>Microbacteriaceae</taxon>
        <taxon>Microbacterium</taxon>
    </lineage>
</organism>
<dbReference type="RefSeq" id="WP_316001466.1">
    <property type="nucleotide sequence ID" value="NZ_JAWDIU010000003.1"/>
</dbReference>
<gene>
    <name evidence="1" type="ORF">RWH43_10680</name>
</gene>
<comment type="caution">
    <text evidence="1">The sequence shown here is derived from an EMBL/GenBank/DDBJ whole genome shotgun (WGS) entry which is preliminary data.</text>
</comment>
<reference evidence="1 2" key="1">
    <citation type="submission" date="2023-09" db="EMBL/GenBank/DDBJ databases">
        <title>Microbacterium fusihabitans sp. nov., Microbacterium phycihabitans sp. nov., and Microbacterium cervinum sp. nov., isolated from dried seaweeds of beach.</title>
        <authorList>
            <person name="Lee S.D."/>
        </authorList>
    </citation>
    <scope>NUCLEOTIDE SEQUENCE [LARGE SCALE GENOMIC DNA]</scope>
    <source>
        <strain evidence="1 2">KSW2-21</strain>
    </source>
</reference>
<sequence length="90" mass="9885">MTGPKDWHVEAPEQQSRFARLCLAKIESDGLQAVSVFDELMSDPRGERTATQALLQTFVDAMVDTWSQMGALESAAVALRAGLLDMETDQ</sequence>
<evidence type="ECO:0000313" key="1">
    <source>
        <dbReference type="EMBL" id="MDU0327219.1"/>
    </source>
</evidence>
<name>A0ABU3RWG4_9MICO</name>
<protein>
    <submittedName>
        <fullName evidence="1">Uncharacterized protein</fullName>
    </submittedName>
</protein>
<accession>A0ABU3RWG4</accession>
<dbReference type="EMBL" id="JAWDIU010000003">
    <property type="protein sequence ID" value="MDU0327219.1"/>
    <property type="molecule type" value="Genomic_DNA"/>
</dbReference>
<dbReference type="Proteomes" id="UP001256673">
    <property type="component" value="Unassembled WGS sequence"/>
</dbReference>
<keyword evidence="2" id="KW-1185">Reference proteome</keyword>
<proteinExistence type="predicted"/>
<evidence type="ECO:0000313" key="2">
    <source>
        <dbReference type="Proteomes" id="UP001256673"/>
    </source>
</evidence>